<reference evidence="2" key="1">
    <citation type="submission" date="2018-05" db="EMBL/GenBank/DDBJ databases">
        <authorList>
            <person name="Lanie J.A."/>
            <person name="Ng W.-L."/>
            <person name="Kazmierczak K.M."/>
            <person name="Andrzejewski T.M."/>
            <person name="Davidsen T.M."/>
            <person name="Wayne K.J."/>
            <person name="Tettelin H."/>
            <person name="Glass J.I."/>
            <person name="Rusch D."/>
            <person name="Podicherti R."/>
            <person name="Tsui H.-C.T."/>
            <person name="Winkler M.E."/>
        </authorList>
    </citation>
    <scope>NUCLEOTIDE SEQUENCE</scope>
</reference>
<organism evidence="2">
    <name type="scientific">marine metagenome</name>
    <dbReference type="NCBI Taxonomy" id="408172"/>
    <lineage>
        <taxon>unclassified sequences</taxon>
        <taxon>metagenomes</taxon>
        <taxon>ecological metagenomes</taxon>
    </lineage>
</organism>
<evidence type="ECO:0000313" key="2">
    <source>
        <dbReference type="EMBL" id="SVC51094.1"/>
    </source>
</evidence>
<gene>
    <name evidence="2" type="ORF">METZ01_LOCUS303948</name>
</gene>
<keyword evidence="1" id="KW-0472">Membrane</keyword>
<accession>A0A382MQ45</accession>
<dbReference type="AlphaFoldDB" id="A0A382MQ45"/>
<keyword evidence="1" id="KW-1133">Transmembrane helix</keyword>
<proteinExistence type="predicted"/>
<keyword evidence="1" id="KW-0812">Transmembrane</keyword>
<feature type="transmembrane region" description="Helical" evidence="1">
    <location>
        <begin position="79"/>
        <end position="98"/>
    </location>
</feature>
<dbReference type="EMBL" id="UINC01095200">
    <property type="protein sequence ID" value="SVC51094.1"/>
    <property type="molecule type" value="Genomic_DNA"/>
</dbReference>
<name>A0A382MQ45_9ZZZZ</name>
<feature type="transmembrane region" description="Helical" evidence="1">
    <location>
        <begin position="23"/>
        <end position="43"/>
    </location>
</feature>
<evidence type="ECO:0000256" key="1">
    <source>
        <dbReference type="SAM" id="Phobius"/>
    </source>
</evidence>
<protein>
    <submittedName>
        <fullName evidence="2">Uncharacterized protein</fullName>
    </submittedName>
</protein>
<sequence length="290" mass="33387">MSDGRKNAADCWDSTNDMEQFGVYWPLIVLFLSVLVVMFVTASNRGEQILQLKDFRQVVIRISKKTPRDHLQLLSIKRIILAALLLHLGTFFALYQVLQVRIETLLIEKKIEKAQVGSLIIPYTAFFRSDYISRTGFKYSKRRTRADVQVKGRLWSGFEVSMSEIDLAKVSKVVGKKFVFSFMTDTKKLTPEIHRHMKREMASKEIDAYELEKYDNRGPYIVIVLSEKNRAKDHAQIATTIAKRLHTELTIAKKLQVNYVVVKVVDPALYLDNKRIKVIARGTAGVYQDI</sequence>